<dbReference type="GO" id="GO:0005125">
    <property type="term" value="F:cytokine activity"/>
    <property type="evidence" value="ECO:0007669"/>
    <property type="project" value="UniProtKB-KW"/>
</dbReference>
<dbReference type="PROSITE" id="PS00252">
    <property type="entry name" value="INTERFERON_A_B_D"/>
    <property type="match status" value="1"/>
</dbReference>
<accession>A0A7K9DCV7</accession>
<evidence type="ECO:0000256" key="10">
    <source>
        <dbReference type="SAM" id="MobiDB-lite"/>
    </source>
</evidence>
<evidence type="ECO:0000256" key="5">
    <source>
        <dbReference type="ARBA" id="ARBA00022525"/>
    </source>
</evidence>
<dbReference type="SMART" id="SM00076">
    <property type="entry name" value="IFabd"/>
    <property type="match status" value="1"/>
</dbReference>
<feature type="non-terminal residue" evidence="12">
    <location>
        <position position="190"/>
    </location>
</feature>
<keyword evidence="13" id="KW-1185">Reference proteome</keyword>
<dbReference type="Pfam" id="PF00143">
    <property type="entry name" value="Interferon"/>
    <property type="match status" value="1"/>
</dbReference>
<dbReference type="GO" id="GO:0005126">
    <property type="term" value="F:cytokine receptor binding"/>
    <property type="evidence" value="ECO:0007669"/>
    <property type="project" value="InterPro"/>
</dbReference>
<name>A0A7K9DCV7_9AVES</name>
<feature type="chain" id="PRO_5029502953" evidence="11">
    <location>
        <begin position="29"/>
        <end position="190"/>
    </location>
</feature>
<dbReference type="GO" id="GO:0005615">
    <property type="term" value="C:extracellular space"/>
    <property type="evidence" value="ECO:0007669"/>
    <property type="project" value="UniProtKB-KW"/>
</dbReference>
<comment type="subcellular location">
    <subcellularLocation>
        <location evidence="2">Secreted</location>
    </subcellularLocation>
</comment>
<feature type="region of interest" description="Disordered" evidence="10">
    <location>
        <begin position="52"/>
        <end position="76"/>
    </location>
</feature>
<dbReference type="InterPro" id="IPR009079">
    <property type="entry name" value="4_helix_cytokine-like_core"/>
</dbReference>
<feature type="non-terminal residue" evidence="12">
    <location>
        <position position="1"/>
    </location>
</feature>
<evidence type="ECO:0000256" key="8">
    <source>
        <dbReference type="ARBA" id="ARBA00023157"/>
    </source>
</evidence>
<dbReference type="AlphaFoldDB" id="A0A7K9DCV7"/>
<dbReference type="SUPFAM" id="SSF47266">
    <property type="entry name" value="4-helical cytokines"/>
    <property type="match status" value="1"/>
</dbReference>
<reference evidence="12 13" key="1">
    <citation type="submission" date="2019-09" db="EMBL/GenBank/DDBJ databases">
        <title>Bird 10,000 Genomes (B10K) Project - Family phase.</title>
        <authorList>
            <person name="Zhang G."/>
        </authorList>
    </citation>
    <scope>NUCLEOTIDE SEQUENCE [LARGE SCALE GENOMIC DNA]</scope>
    <source>
        <strain evidence="12">B10K-DU-001-23</strain>
        <tissue evidence="12">Muscle</tissue>
    </source>
</reference>
<evidence type="ECO:0000313" key="12">
    <source>
        <dbReference type="EMBL" id="NXG62651.1"/>
    </source>
</evidence>
<evidence type="ECO:0000256" key="11">
    <source>
        <dbReference type="SAM" id="SignalP"/>
    </source>
</evidence>
<evidence type="ECO:0000256" key="3">
    <source>
        <dbReference type="ARBA" id="ARBA00011033"/>
    </source>
</evidence>
<evidence type="ECO:0000256" key="6">
    <source>
        <dbReference type="ARBA" id="ARBA00022729"/>
    </source>
</evidence>
<feature type="compositionally biased region" description="Pro residues" evidence="10">
    <location>
        <begin position="54"/>
        <end position="70"/>
    </location>
</feature>
<evidence type="ECO:0000256" key="2">
    <source>
        <dbReference type="ARBA" id="ARBA00004613"/>
    </source>
</evidence>
<keyword evidence="7 9" id="KW-0051">Antiviral defense</keyword>
<keyword evidence="8" id="KW-1015">Disulfide bond</keyword>
<dbReference type="PANTHER" id="PTHR11691:SF73">
    <property type="entry name" value="INTERFERON BETA"/>
    <property type="match status" value="1"/>
</dbReference>
<keyword evidence="5" id="KW-0964">Secreted</keyword>
<comment type="function">
    <text evidence="1">Has antiviral activities.</text>
</comment>
<dbReference type="GO" id="GO:0006955">
    <property type="term" value="P:immune response"/>
    <property type="evidence" value="ECO:0007669"/>
    <property type="project" value="UniProtKB-ARBA"/>
</dbReference>
<evidence type="ECO:0000313" key="13">
    <source>
        <dbReference type="Proteomes" id="UP000518305"/>
    </source>
</evidence>
<feature type="signal peptide" evidence="11">
    <location>
        <begin position="1"/>
        <end position="28"/>
    </location>
</feature>
<proteinExistence type="inferred from homology"/>
<organism evidence="12 13">
    <name type="scientific">Hemiprocne comata</name>
    <dbReference type="NCBI Taxonomy" id="243314"/>
    <lineage>
        <taxon>Eukaryota</taxon>
        <taxon>Metazoa</taxon>
        <taxon>Chordata</taxon>
        <taxon>Craniata</taxon>
        <taxon>Vertebrata</taxon>
        <taxon>Euteleostomi</taxon>
        <taxon>Archelosauria</taxon>
        <taxon>Archosauria</taxon>
        <taxon>Dinosauria</taxon>
        <taxon>Saurischia</taxon>
        <taxon>Theropoda</taxon>
        <taxon>Coelurosauria</taxon>
        <taxon>Aves</taxon>
        <taxon>Neognathae</taxon>
        <taxon>Neoaves</taxon>
        <taxon>Strisores</taxon>
        <taxon>Apodiformes</taxon>
        <taxon>Apodidae</taxon>
        <taxon>Hemiprocninae</taxon>
        <taxon>Hemiprocne</taxon>
    </lineage>
</organism>
<keyword evidence="4 9" id="KW-0202">Cytokine</keyword>
<gene>
    <name evidence="12" type="primary">Ifn</name>
    <name evidence="12" type="ORF">HEMCOM_R03301</name>
</gene>
<evidence type="ECO:0000256" key="9">
    <source>
        <dbReference type="RuleBase" id="RU000436"/>
    </source>
</evidence>
<comment type="caution">
    <text evidence="12">The sequence shown here is derived from an EMBL/GenBank/DDBJ whole genome shotgun (WGS) entry which is preliminary data.</text>
</comment>
<protein>
    <submittedName>
        <fullName evidence="12">IFN protein</fullName>
    </submittedName>
</protein>
<dbReference type="InterPro" id="IPR000471">
    <property type="entry name" value="Interferon_alpha/beta/delta"/>
</dbReference>
<evidence type="ECO:0000256" key="1">
    <source>
        <dbReference type="ARBA" id="ARBA00002718"/>
    </source>
</evidence>
<dbReference type="PANTHER" id="PTHR11691">
    <property type="entry name" value="TYPE I INTERFERON"/>
    <property type="match status" value="1"/>
</dbReference>
<sequence length="190" mass="21656">MAAPATPQARLHHAAATLLLLLTPLATATTCHHLWPRDHTFSWDNLQLLQAMAPSPPQPCHHQPPTPFPDPLLHTNNPRHAAAAALRILQHLLDILSSPSTPQHWDTKARHELLNNLEHYIHQLHQCLTPRATLFQGQGPRNLLLNINKYFTRIQDFLHTHNHSACAWHRVLLEAQASFQHLHNLTRTTR</sequence>
<keyword evidence="6 11" id="KW-0732">Signal</keyword>
<evidence type="ECO:0000256" key="4">
    <source>
        <dbReference type="ARBA" id="ARBA00022514"/>
    </source>
</evidence>
<evidence type="ECO:0000256" key="7">
    <source>
        <dbReference type="ARBA" id="ARBA00023118"/>
    </source>
</evidence>
<comment type="similarity">
    <text evidence="3 9">Belongs to the alpha/beta interferon family.</text>
</comment>
<dbReference type="EMBL" id="VWZJ01009189">
    <property type="protein sequence ID" value="NXG62651.1"/>
    <property type="molecule type" value="Genomic_DNA"/>
</dbReference>
<dbReference type="Proteomes" id="UP000518305">
    <property type="component" value="Unassembled WGS sequence"/>
</dbReference>
<dbReference type="Gene3D" id="1.20.1250.10">
    <property type="match status" value="1"/>
</dbReference>
<dbReference type="GO" id="GO:0051607">
    <property type="term" value="P:defense response to virus"/>
    <property type="evidence" value="ECO:0007669"/>
    <property type="project" value="UniProtKB-KW"/>
</dbReference>
<dbReference type="OrthoDB" id="9395915at2759"/>